<dbReference type="AlphaFoldDB" id="A0A3Q9F5J0"/>
<dbReference type="Proteomes" id="UP000277191">
    <property type="component" value="Chromosome 2"/>
</dbReference>
<evidence type="ECO:0000256" key="1">
    <source>
        <dbReference type="SAM" id="SignalP"/>
    </source>
</evidence>
<reference evidence="2 3" key="1">
    <citation type="submission" date="2018-12" db="EMBL/GenBank/DDBJ databases">
        <title>Cadmium resistance mechanism in endophytic bacteria Burkholderia cenocepacia YG-3.</title>
        <authorList>
            <person name="Zhang X."/>
            <person name="Wang X."/>
            <person name="Zhu Y."/>
        </authorList>
    </citation>
    <scope>NUCLEOTIDE SEQUENCE [LARGE SCALE GENOMIC DNA]</scope>
    <source>
        <strain evidence="2 3">YG-3</strain>
    </source>
</reference>
<gene>
    <name evidence="2" type="ORF">D5R55_19275</name>
</gene>
<keyword evidence="1" id="KW-0732">Signal</keyword>
<feature type="signal peptide" evidence="1">
    <location>
        <begin position="1"/>
        <end position="19"/>
    </location>
</feature>
<evidence type="ECO:0008006" key="4">
    <source>
        <dbReference type="Google" id="ProtNLM"/>
    </source>
</evidence>
<evidence type="ECO:0000313" key="2">
    <source>
        <dbReference type="EMBL" id="AZQ53129.1"/>
    </source>
</evidence>
<sequence>MKKLVLAVAASAWAMSVYAANPDPINLNVQIKGEVPSQDFFDVTVNRGDLDNVVFTHPDGWTKGNSSKVDLIWKVRSSYGLVRMRVGNMGENVYIKNASGDAMQVGWNASTLDNRDWIGTWIGPYWVGTRHDVVGAELAKTGGLAGLALWVKLDGAPRPGEYSGTLPVVFETGIED</sequence>
<dbReference type="EMBL" id="CP034546">
    <property type="protein sequence ID" value="AZQ53129.1"/>
    <property type="molecule type" value="Genomic_DNA"/>
</dbReference>
<name>A0A3Q9F5J0_9BURK</name>
<dbReference type="RefSeq" id="WP_125381094.1">
    <property type="nucleotide sequence ID" value="NZ_CP034546.1"/>
</dbReference>
<protein>
    <recommendedName>
        <fullName evidence="4">Fimbrial protein</fullName>
    </recommendedName>
</protein>
<organism evidence="2 3">
    <name type="scientific">Burkholderia cenocepacia</name>
    <dbReference type="NCBI Taxonomy" id="95486"/>
    <lineage>
        <taxon>Bacteria</taxon>
        <taxon>Pseudomonadati</taxon>
        <taxon>Pseudomonadota</taxon>
        <taxon>Betaproteobacteria</taxon>
        <taxon>Burkholderiales</taxon>
        <taxon>Burkholderiaceae</taxon>
        <taxon>Burkholderia</taxon>
        <taxon>Burkholderia cepacia complex</taxon>
    </lineage>
</organism>
<evidence type="ECO:0000313" key="3">
    <source>
        <dbReference type="Proteomes" id="UP000277191"/>
    </source>
</evidence>
<proteinExistence type="predicted"/>
<feature type="chain" id="PRO_5018744894" description="Fimbrial protein" evidence="1">
    <location>
        <begin position="20"/>
        <end position="176"/>
    </location>
</feature>
<accession>A0A3Q9F5J0</accession>